<dbReference type="Proteomes" id="UP000242642">
    <property type="component" value="Unassembled WGS sequence"/>
</dbReference>
<gene>
    <name evidence="1" type="ORF">SAMN02583745_02122</name>
</gene>
<evidence type="ECO:0000313" key="2">
    <source>
        <dbReference type="Proteomes" id="UP000242642"/>
    </source>
</evidence>
<protein>
    <submittedName>
        <fullName evidence="1">Uncharacterized protein</fullName>
    </submittedName>
</protein>
<evidence type="ECO:0000313" key="1">
    <source>
        <dbReference type="EMBL" id="SET35791.1"/>
    </source>
</evidence>
<organism evidence="1 2">
    <name type="scientific">Thorsellia anophelis DSM 18579</name>
    <dbReference type="NCBI Taxonomy" id="1123402"/>
    <lineage>
        <taxon>Bacteria</taxon>
        <taxon>Pseudomonadati</taxon>
        <taxon>Pseudomonadota</taxon>
        <taxon>Gammaproteobacteria</taxon>
        <taxon>Enterobacterales</taxon>
        <taxon>Thorselliaceae</taxon>
        <taxon>Thorsellia</taxon>
    </lineage>
</organism>
<sequence length="73" mass="8200">MKLKKCIEKTVHKLKNTEALGTKLAMLLGKIQSDKTKTFMAIMGLVFDNDYDVIVVRTKGTKANRSVEKLNSN</sequence>
<dbReference type="STRING" id="1123402.SAMN02583745_02122"/>
<dbReference type="AlphaFoldDB" id="A0A1I0DT50"/>
<reference evidence="2" key="1">
    <citation type="submission" date="2016-10" db="EMBL/GenBank/DDBJ databases">
        <authorList>
            <person name="Varghese N."/>
            <person name="Submissions S."/>
        </authorList>
    </citation>
    <scope>NUCLEOTIDE SEQUENCE [LARGE SCALE GENOMIC DNA]</scope>
    <source>
        <strain evidence="2">DSM 18579</strain>
    </source>
</reference>
<accession>A0A1I0DT50</accession>
<keyword evidence="2" id="KW-1185">Reference proteome</keyword>
<proteinExistence type="predicted"/>
<dbReference type="EMBL" id="FOHV01000019">
    <property type="protein sequence ID" value="SET35791.1"/>
    <property type="molecule type" value="Genomic_DNA"/>
</dbReference>
<name>A0A1I0DT50_9GAMM</name>